<dbReference type="RefSeq" id="WP_106290995.1">
    <property type="nucleotide sequence ID" value="NZ_PVTH01000001.1"/>
</dbReference>
<dbReference type="AlphaFoldDB" id="A0A2T0UC49"/>
<organism evidence="3 4">
    <name type="scientific">Arcticibacter pallidicorallinus</name>
    <dbReference type="NCBI Taxonomy" id="1259464"/>
    <lineage>
        <taxon>Bacteria</taxon>
        <taxon>Pseudomonadati</taxon>
        <taxon>Bacteroidota</taxon>
        <taxon>Sphingobacteriia</taxon>
        <taxon>Sphingobacteriales</taxon>
        <taxon>Sphingobacteriaceae</taxon>
        <taxon>Arcticibacter</taxon>
    </lineage>
</organism>
<evidence type="ECO:0000313" key="3">
    <source>
        <dbReference type="EMBL" id="PRY55521.1"/>
    </source>
</evidence>
<dbReference type="PANTHER" id="PTHR43101:SF1">
    <property type="entry name" value="BETA-FRUCTOSIDASE"/>
    <property type="match status" value="1"/>
</dbReference>
<accession>A0A2T0UC49</accession>
<reference evidence="3 4" key="1">
    <citation type="submission" date="2018-03" db="EMBL/GenBank/DDBJ databases">
        <title>Genomic Encyclopedia of Type Strains, Phase III (KMG-III): the genomes of soil and plant-associated and newly described type strains.</title>
        <authorList>
            <person name="Whitman W."/>
        </authorList>
    </citation>
    <scope>NUCLEOTIDE SEQUENCE [LARGE SCALE GENOMIC DNA]</scope>
    <source>
        <strain evidence="3 4">CGMCC 1.9313</strain>
    </source>
</reference>
<gene>
    <name evidence="3" type="ORF">B0I27_101493</name>
</gene>
<dbReference type="InterPro" id="IPR001362">
    <property type="entry name" value="Glyco_hydro_32"/>
</dbReference>
<keyword evidence="4" id="KW-1185">Reference proteome</keyword>
<dbReference type="OrthoDB" id="9759709at2"/>
<evidence type="ECO:0000259" key="2">
    <source>
        <dbReference type="Pfam" id="PF16346"/>
    </source>
</evidence>
<dbReference type="SMART" id="SM00640">
    <property type="entry name" value="Glyco_32"/>
    <property type="match status" value="1"/>
</dbReference>
<dbReference type="EMBL" id="PVTH01000001">
    <property type="protein sequence ID" value="PRY55521.1"/>
    <property type="molecule type" value="Genomic_DNA"/>
</dbReference>
<proteinExistence type="predicted"/>
<feature type="chain" id="PRO_5015485598" evidence="1">
    <location>
        <begin position="21"/>
        <end position="524"/>
    </location>
</feature>
<evidence type="ECO:0000256" key="1">
    <source>
        <dbReference type="SAM" id="SignalP"/>
    </source>
</evidence>
<dbReference type="Pfam" id="PF16346">
    <property type="entry name" value="GH32_BT1760-like_C"/>
    <property type="match status" value="1"/>
</dbReference>
<protein>
    <submittedName>
        <fullName evidence="3">Beta-fructofuranosidase</fullName>
    </submittedName>
</protein>
<comment type="caution">
    <text evidence="3">The sequence shown here is derived from an EMBL/GenBank/DDBJ whole genome shotgun (WGS) entry which is preliminary data.</text>
</comment>
<dbReference type="CDD" id="cd08995">
    <property type="entry name" value="GH32_EcAec43-like"/>
    <property type="match status" value="1"/>
</dbReference>
<dbReference type="GO" id="GO:0005975">
    <property type="term" value="P:carbohydrate metabolic process"/>
    <property type="evidence" value="ECO:0007669"/>
    <property type="project" value="InterPro"/>
</dbReference>
<dbReference type="SUPFAM" id="SSF75005">
    <property type="entry name" value="Arabinanase/levansucrase/invertase"/>
    <property type="match status" value="1"/>
</dbReference>
<dbReference type="InterPro" id="IPR051214">
    <property type="entry name" value="GH32_Enzymes"/>
</dbReference>
<dbReference type="PROSITE" id="PS51257">
    <property type="entry name" value="PROKAR_LIPOPROTEIN"/>
    <property type="match status" value="1"/>
</dbReference>
<dbReference type="InterPro" id="IPR032507">
    <property type="entry name" value="BT1760-like_C"/>
</dbReference>
<dbReference type="Gene3D" id="2.60.120.560">
    <property type="entry name" value="Exo-inulinase, domain 1"/>
    <property type="match status" value="1"/>
</dbReference>
<name>A0A2T0UC49_9SPHI</name>
<dbReference type="InterPro" id="IPR023296">
    <property type="entry name" value="Glyco_hydro_beta-prop_sf"/>
</dbReference>
<feature type="signal peptide" evidence="1">
    <location>
        <begin position="1"/>
        <end position="20"/>
    </location>
</feature>
<dbReference type="Gene3D" id="2.115.10.20">
    <property type="entry name" value="Glycosyl hydrolase domain, family 43"/>
    <property type="match status" value="1"/>
</dbReference>
<dbReference type="PANTHER" id="PTHR43101">
    <property type="entry name" value="BETA-FRUCTOSIDASE"/>
    <property type="match status" value="1"/>
</dbReference>
<dbReference type="Proteomes" id="UP000238034">
    <property type="component" value="Unassembled WGS sequence"/>
</dbReference>
<sequence length="524" mass="57949">MFLGRIFCAAGLLLSLMSCSKDKTEYTFEPVKVEKFTIYPKPTGGTSQNNGYIGWVGDVMPYYEDGKFQIFFLHDATDLVKSSSAGQHPVHKFTSTNVLDFNYEGEMIPYGDANTQDQLPGTGSVVKVGDTYYFYYTGHNSSASWLQNNNPGWATANDREAVMYATSKDLSNWTKRKDFSLRAPSGYTGNDFRDPYVFYNDEFGEYWMLVSTKTATNGAVGKGVILVYTTKDPSSNTWVLKPAPLSVEGTYEMLECADIFKAGDKYYMLFAEDWSSTPGTHYRVANSTAGPWMKPADGNDMFDGHQFYAARSAADASHRYAFGWAHRRQGETDNGARTWAGNLITHEIYPLSNNKLGVRSPLSVTEYFSNEKEASAISESGTVSRSGSNYMLNGTNGMALYKFEGIEGTAKVLGTFAINNLTGTAAIGFNTTDNNTGSYTIKFDAGTGRIVAYNNGVEVTRVPFNLEVNKAYTFSLIIDGSVSVLYVNDEVALTNRIYSLQGKPWSFTADGVTLNVNNLKVRYH</sequence>
<dbReference type="GO" id="GO:0004553">
    <property type="term" value="F:hydrolase activity, hydrolyzing O-glycosyl compounds"/>
    <property type="evidence" value="ECO:0007669"/>
    <property type="project" value="InterPro"/>
</dbReference>
<feature type="domain" description="BT1760-like C-terminal" evidence="2">
    <location>
        <begin position="367"/>
        <end position="521"/>
    </location>
</feature>
<keyword evidence="1" id="KW-0732">Signal</keyword>
<evidence type="ECO:0000313" key="4">
    <source>
        <dbReference type="Proteomes" id="UP000238034"/>
    </source>
</evidence>